<sequence length="227" mass="25882">MNLDKTNRSIQVFGGDAHNVPFWFLVMLRGSQIRAIQNGRDRERPNLPWHDFIANHDPSLDLLAETIAFWPTFEALSGIRHHLRAIGAHGVANKLTILTLNDYDRIRDNTNEKGGEMVSLEDLQQEIATNTEISTPAGDKWPRASVPRFKKGSLKRRRIRDDIDDLSSNYTYETDDRDMPHRKARRITRTGDAWESDKETDLGVHTVLKIRVTAALPLTTADDELAM</sequence>
<reference evidence="1" key="1">
    <citation type="submission" date="2020-05" db="EMBL/GenBank/DDBJ databases">
        <title>Phylogenomic resolution of chytrid fungi.</title>
        <authorList>
            <person name="Stajich J.E."/>
            <person name="Amses K."/>
            <person name="Simmons R."/>
            <person name="Seto K."/>
            <person name="Myers J."/>
            <person name="Bonds A."/>
            <person name="Quandt C.A."/>
            <person name="Barry K."/>
            <person name="Liu P."/>
            <person name="Grigoriev I."/>
            <person name="Longcore J.E."/>
            <person name="James T.Y."/>
        </authorList>
    </citation>
    <scope>NUCLEOTIDE SEQUENCE</scope>
    <source>
        <strain evidence="1">JEL0379</strain>
    </source>
</reference>
<dbReference type="EMBL" id="JADGJQ010000091">
    <property type="protein sequence ID" value="KAJ3170887.1"/>
    <property type="molecule type" value="Genomic_DNA"/>
</dbReference>
<proteinExistence type="predicted"/>
<comment type="caution">
    <text evidence="1">The sequence shown here is derived from an EMBL/GenBank/DDBJ whole genome shotgun (WGS) entry which is preliminary data.</text>
</comment>
<organism evidence="1 2">
    <name type="scientific">Geranomyces variabilis</name>
    <dbReference type="NCBI Taxonomy" id="109894"/>
    <lineage>
        <taxon>Eukaryota</taxon>
        <taxon>Fungi</taxon>
        <taxon>Fungi incertae sedis</taxon>
        <taxon>Chytridiomycota</taxon>
        <taxon>Chytridiomycota incertae sedis</taxon>
        <taxon>Chytridiomycetes</taxon>
        <taxon>Spizellomycetales</taxon>
        <taxon>Powellomycetaceae</taxon>
        <taxon>Geranomyces</taxon>
    </lineage>
</organism>
<gene>
    <name evidence="1" type="ORF">HDU87_008653</name>
</gene>
<protein>
    <submittedName>
        <fullName evidence="1">Uncharacterized protein</fullName>
    </submittedName>
</protein>
<keyword evidence="2" id="KW-1185">Reference proteome</keyword>
<dbReference type="AlphaFoldDB" id="A0AAD5TCN7"/>
<dbReference type="Proteomes" id="UP001212152">
    <property type="component" value="Unassembled WGS sequence"/>
</dbReference>
<accession>A0AAD5TCN7</accession>
<evidence type="ECO:0000313" key="2">
    <source>
        <dbReference type="Proteomes" id="UP001212152"/>
    </source>
</evidence>
<name>A0AAD5TCN7_9FUNG</name>
<evidence type="ECO:0000313" key="1">
    <source>
        <dbReference type="EMBL" id="KAJ3170887.1"/>
    </source>
</evidence>